<keyword evidence="1" id="KW-0812">Transmembrane</keyword>
<evidence type="ECO:0000256" key="1">
    <source>
        <dbReference type="SAM" id="Phobius"/>
    </source>
</evidence>
<evidence type="ECO:0000313" key="2">
    <source>
        <dbReference type="EMBL" id="KDQ14904.1"/>
    </source>
</evidence>
<keyword evidence="1" id="KW-1133">Transmembrane helix</keyword>
<gene>
    <name evidence="2" type="ORF">BOTBODRAFT_332648</name>
</gene>
<reference evidence="3" key="1">
    <citation type="journal article" date="2014" name="Proc. Natl. Acad. Sci. U.S.A.">
        <title>Extensive sampling of basidiomycete genomes demonstrates inadequacy of the white-rot/brown-rot paradigm for wood decay fungi.</title>
        <authorList>
            <person name="Riley R."/>
            <person name="Salamov A.A."/>
            <person name="Brown D.W."/>
            <person name="Nagy L.G."/>
            <person name="Floudas D."/>
            <person name="Held B.W."/>
            <person name="Levasseur A."/>
            <person name="Lombard V."/>
            <person name="Morin E."/>
            <person name="Otillar R."/>
            <person name="Lindquist E.A."/>
            <person name="Sun H."/>
            <person name="LaButti K.M."/>
            <person name="Schmutz J."/>
            <person name="Jabbour D."/>
            <person name="Luo H."/>
            <person name="Baker S.E."/>
            <person name="Pisabarro A.G."/>
            <person name="Walton J.D."/>
            <person name="Blanchette R.A."/>
            <person name="Henrissat B."/>
            <person name="Martin F."/>
            <person name="Cullen D."/>
            <person name="Hibbett D.S."/>
            <person name="Grigoriev I.V."/>
        </authorList>
    </citation>
    <scope>NUCLEOTIDE SEQUENCE [LARGE SCALE GENOMIC DNA]</scope>
    <source>
        <strain evidence="3">FD-172 SS1</strain>
    </source>
</reference>
<protein>
    <submittedName>
        <fullName evidence="2">Uncharacterized protein</fullName>
    </submittedName>
</protein>
<keyword evidence="3" id="KW-1185">Reference proteome</keyword>
<evidence type="ECO:0000313" key="3">
    <source>
        <dbReference type="Proteomes" id="UP000027195"/>
    </source>
</evidence>
<proteinExistence type="predicted"/>
<feature type="transmembrane region" description="Helical" evidence="1">
    <location>
        <begin position="29"/>
        <end position="47"/>
    </location>
</feature>
<name>A0A067MHB4_BOTB1</name>
<sequence>MQLDSVASAFIEAIAPLVHSHLHSMPPPLQILIVGCAAVIIAAKAFWMQPSDARASHVIASTDDYIQSCTVEDVKAAILEALQDTDELGHATLLQVVLNNQI</sequence>
<keyword evidence="1" id="KW-0472">Membrane</keyword>
<dbReference type="EMBL" id="KL198035">
    <property type="protein sequence ID" value="KDQ14904.1"/>
    <property type="molecule type" value="Genomic_DNA"/>
</dbReference>
<organism evidence="2 3">
    <name type="scientific">Botryobasidium botryosum (strain FD-172 SS1)</name>
    <dbReference type="NCBI Taxonomy" id="930990"/>
    <lineage>
        <taxon>Eukaryota</taxon>
        <taxon>Fungi</taxon>
        <taxon>Dikarya</taxon>
        <taxon>Basidiomycota</taxon>
        <taxon>Agaricomycotina</taxon>
        <taxon>Agaricomycetes</taxon>
        <taxon>Cantharellales</taxon>
        <taxon>Botryobasidiaceae</taxon>
        <taxon>Botryobasidium</taxon>
    </lineage>
</organism>
<accession>A0A067MHB4</accession>
<dbReference type="Proteomes" id="UP000027195">
    <property type="component" value="Unassembled WGS sequence"/>
</dbReference>
<dbReference type="HOGENOM" id="CLU_126089_1_0_1"/>
<dbReference type="InParanoid" id="A0A067MHB4"/>
<dbReference type="AlphaFoldDB" id="A0A067MHB4"/>